<dbReference type="GeneID" id="93618249"/>
<keyword evidence="3" id="KW-0540">Nuclease</keyword>
<feature type="region of interest" description="Disordered" evidence="6">
    <location>
        <begin position="1"/>
        <end position="47"/>
    </location>
</feature>
<dbReference type="RefSeq" id="XP_067521969.1">
    <property type="nucleotide sequence ID" value="XM_067665868.1"/>
</dbReference>
<organism evidence="9 10">
    <name type="scientific">Rhizopus delemar (strain RA 99-880 / ATCC MYA-4621 / FGSC 9543 / NRRL 43880)</name>
    <name type="common">Mucormycosis agent</name>
    <name type="synonym">Rhizopus arrhizus var. delemar</name>
    <dbReference type="NCBI Taxonomy" id="246409"/>
    <lineage>
        <taxon>Eukaryota</taxon>
        <taxon>Fungi</taxon>
        <taxon>Fungi incertae sedis</taxon>
        <taxon>Mucoromycota</taxon>
        <taxon>Mucoromycotina</taxon>
        <taxon>Mucoromycetes</taxon>
        <taxon>Mucorales</taxon>
        <taxon>Mucorineae</taxon>
        <taxon>Rhizopodaceae</taxon>
        <taxon>Rhizopus</taxon>
    </lineage>
</organism>
<dbReference type="PROSITE" id="PS50994">
    <property type="entry name" value="INTEGRASE"/>
    <property type="match status" value="1"/>
</dbReference>
<dbReference type="PANTHER" id="PTHR37984:SF5">
    <property type="entry name" value="PROTEIN NYNRIN-LIKE"/>
    <property type="match status" value="1"/>
</dbReference>
<dbReference type="Pfam" id="PF03732">
    <property type="entry name" value="Retrotrans_gag"/>
    <property type="match status" value="1"/>
</dbReference>
<keyword evidence="10" id="KW-1185">Reference proteome</keyword>
<feature type="compositionally biased region" description="Basic and acidic residues" evidence="6">
    <location>
        <begin position="1164"/>
        <end position="1179"/>
    </location>
</feature>
<evidence type="ECO:0008006" key="11">
    <source>
        <dbReference type="Google" id="ProtNLM"/>
    </source>
</evidence>
<dbReference type="Pfam" id="PF17919">
    <property type="entry name" value="RT_RNaseH_2"/>
    <property type="match status" value="1"/>
</dbReference>
<dbReference type="InterPro" id="IPR043502">
    <property type="entry name" value="DNA/RNA_pol_sf"/>
</dbReference>
<dbReference type="InterPro" id="IPR041577">
    <property type="entry name" value="RT_RNaseH_2"/>
</dbReference>
<dbReference type="InterPro" id="IPR050951">
    <property type="entry name" value="Retrovirus_Pol_polyprotein"/>
</dbReference>
<dbReference type="PROSITE" id="PS50878">
    <property type="entry name" value="RT_POL"/>
    <property type="match status" value="1"/>
</dbReference>
<dbReference type="eggNOG" id="KOG0017">
    <property type="taxonomic scope" value="Eukaryota"/>
</dbReference>
<dbReference type="VEuPathDB" id="FungiDB:RO3G_11284"/>
<dbReference type="STRING" id="246409.I1CDP3"/>
<evidence type="ECO:0000256" key="3">
    <source>
        <dbReference type="ARBA" id="ARBA00022722"/>
    </source>
</evidence>
<evidence type="ECO:0000256" key="2">
    <source>
        <dbReference type="ARBA" id="ARBA00022695"/>
    </source>
</evidence>
<evidence type="ECO:0000256" key="4">
    <source>
        <dbReference type="ARBA" id="ARBA00022759"/>
    </source>
</evidence>
<dbReference type="GO" id="GO:0016779">
    <property type="term" value="F:nucleotidyltransferase activity"/>
    <property type="evidence" value="ECO:0007669"/>
    <property type="project" value="UniProtKB-KW"/>
</dbReference>
<dbReference type="Gene3D" id="3.10.10.10">
    <property type="entry name" value="HIV Type 1 Reverse Transcriptase, subunit A, domain 1"/>
    <property type="match status" value="1"/>
</dbReference>
<dbReference type="EMBL" id="CH476740">
    <property type="protein sequence ID" value="EIE86573.1"/>
    <property type="molecule type" value="Genomic_DNA"/>
</dbReference>
<dbReference type="InterPro" id="IPR041588">
    <property type="entry name" value="Integrase_H2C2"/>
</dbReference>
<feature type="region of interest" description="Disordered" evidence="6">
    <location>
        <begin position="1164"/>
        <end position="1197"/>
    </location>
</feature>
<keyword evidence="4" id="KW-0255">Endonuclease</keyword>
<accession>I1CDP3</accession>
<feature type="domain" description="Integrase catalytic" evidence="8">
    <location>
        <begin position="1301"/>
        <end position="1462"/>
    </location>
</feature>
<dbReference type="GO" id="GO:0003676">
    <property type="term" value="F:nucleic acid binding"/>
    <property type="evidence" value="ECO:0007669"/>
    <property type="project" value="InterPro"/>
</dbReference>
<evidence type="ECO:0000256" key="6">
    <source>
        <dbReference type="SAM" id="MobiDB-lite"/>
    </source>
</evidence>
<protein>
    <recommendedName>
        <fullName evidence="11">Integrase catalytic domain-containing protein</fullName>
    </recommendedName>
</protein>
<sequence>MVLTKRQNATRRISSSTINADSVATSSRANNNMATTVSEEKVGGSHHNDMMMDIDDDVTEDLSNEDNSRDSVISSGHLDSRTTTIMAPFGEQENNKNTNTNSVWANATTNRSVSKVISEKEMELKLKQDIQCLKQDVYNAVQMAVVTSVDDPNFDNIWAREVKLKDKLNKATETYKSMFGCDPIAVDKNLTVPPNLTLWQWEGKIFDQNKHKYKTPDDCVSDFENILCAHKRPIDTYWKDYIITILPGPILAWYNTLLEQKPETTWNNFKSSFIERYGINPVVQKETALNVLLGMKYHHHEDIHDYIQRFNDLRAKAKMQDIDTLKWCLTDPLPADLFKDVEKDFRGKELTPEEMVDILAFHHAIYKKSQEKRNSFSKKNNHDRDSRRYENSKSRHNSYRILKKKHCVIHPTSVDHDTKDCRTRAACIKKGICFHCFKTWNPSHQCKNSKNKDNNSKRPLKRNKKKGDASPKNNIVPMEVDESSSYDSCDTDNDSNLRFAAAKLDKPKQDCKFKTKIDTQYFQTPPEGLITDNLIHLPITIEHVRCWALCDPGANFSCISPTLCQFLKLKNTLNKHGLITLISDDKIVRYGKTEKEVYIEYGDRALYSQLEIFKIFNNNVHASIGTDLLFKLGITLSNIRITWDDESHKPIIPIIEPYPYTPNEDPYFSPIEQEYLLKEIEPYIVANKNIPKSAYCTIPGSEIKLPLKKDAQSAYRRQYQINECHVQAVKDQVQKWIELGIVERAPPNIPYNSPLLTVPKKDPKTGEYDNKNIRCVVDSRLVNNNLDKRRIDRFPLPLISDLHRIMSRYTLFTTIDLSQCFHSFRIRKSDRPLTAFTTPDGVQLQFKRAPFGLTPISSVVQRSLTNLFADLDYVVNFIDDIYILSDNNLEKHKQHVQTVLERLTLHNLRINPDNLHIAQKSIYVLGFCLNEKGLTLDQRKVANVLDWPDDVKNSKELSHRLGVMNYFRDHIPNISQLTAPLNQLKNHPNLKAVWTNEYSKAIRKLKEALVNAPVISVPNLKYSFHLVTDACDYGISGCLYQVINNEIKYIGFVARTLSPTERRYGSTRRELLAVVYSFTKWRKWLYGKHFHLFVDNKALLEINRKETKIANRVIESYYETIFEMDFDITYCAGMRNILAYKLSRLFYPDVENTLARDEAYAGKENGNEVKGNKNKEKSIRQAVSNTSQSDTKKQKARAFHDLEIDDDNISTDSEHEEKESLVLAASHLDNYKIIDNLDERQKLIENVHALGHYGVNQTELKIKQDHGFYWKGLREDITKYINECPKCSRHNLAKHAYHPPKSICPNGIWDQIAIDLGSFDITSTNGNNFLLVIVDLFSRFVVLRAIKTKSALDVALALVQVFSMFGYPKCLIHDNGLEFKNKLLKAIKDHMGVEESLSLPYTPTGNSVAEASVGSAKRIIIKMLEGYNEAWDMYVDGTAYVMNQHISRLHGLKPFEVMFNRKVNDLKDYTKSMRQIEFNEETINVENSKLLLKNSITLLYQKSVSKYWKRKERTMNTLLKDIVY</sequence>
<dbReference type="InParanoid" id="I1CDP3"/>
<dbReference type="SUPFAM" id="SSF53098">
    <property type="entry name" value="Ribonuclease H-like"/>
    <property type="match status" value="1"/>
</dbReference>
<dbReference type="InterPro" id="IPR012337">
    <property type="entry name" value="RNaseH-like_sf"/>
</dbReference>
<dbReference type="InterPro" id="IPR000477">
    <property type="entry name" value="RT_dom"/>
</dbReference>
<dbReference type="InterPro" id="IPR043128">
    <property type="entry name" value="Rev_trsase/Diguanyl_cyclase"/>
</dbReference>
<dbReference type="CDD" id="cd09274">
    <property type="entry name" value="RNase_HI_RT_Ty3"/>
    <property type="match status" value="1"/>
</dbReference>
<name>I1CDP3_RHIO9</name>
<feature type="region of interest" description="Disordered" evidence="6">
    <location>
        <begin position="370"/>
        <end position="395"/>
    </location>
</feature>
<feature type="compositionally biased region" description="Basic and acidic residues" evidence="6">
    <location>
        <begin position="370"/>
        <end position="393"/>
    </location>
</feature>
<dbReference type="Pfam" id="PF00665">
    <property type="entry name" value="rve"/>
    <property type="match status" value="1"/>
</dbReference>
<dbReference type="InterPro" id="IPR021109">
    <property type="entry name" value="Peptidase_aspartic_dom_sf"/>
</dbReference>
<dbReference type="Pfam" id="PF00078">
    <property type="entry name" value="RVT_1"/>
    <property type="match status" value="1"/>
</dbReference>
<dbReference type="GO" id="GO:0005634">
    <property type="term" value="C:nucleus"/>
    <property type="evidence" value="ECO:0007669"/>
    <property type="project" value="UniProtKB-ARBA"/>
</dbReference>
<dbReference type="Gene3D" id="3.30.420.10">
    <property type="entry name" value="Ribonuclease H-like superfamily/Ribonuclease H"/>
    <property type="match status" value="1"/>
</dbReference>
<reference evidence="9 10" key="1">
    <citation type="journal article" date="2009" name="PLoS Genet.">
        <title>Genomic analysis of the basal lineage fungus Rhizopus oryzae reveals a whole-genome duplication.</title>
        <authorList>
            <person name="Ma L.-J."/>
            <person name="Ibrahim A.S."/>
            <person name="Skory C."/>
            <person name="Grabherr M.G."/>
            <person name="Burger G."/>
            <person name="Butler M."/>
            <person name="Elias M."/>
            <person name="Idnurm A."/>
            <person name="Lang B.F."/>
            <person name="Sone T."/>
            <person name="Abe A."/>
            <person name="Calvo S.E."/>
            <person name="Corrochano L.M."/>
            <person name="Engels R."/>
            <person name="Fu J."/>
            <person name="Hansberg W."/>
            <person name="Kim J.-M."/>
            <person name="Kodira C.D."/>
            <person name="Koehrsen M.J."/>
            <person name="Liu B."/>
            <person name="Miranda-Saavedra D."/>
            <person name="O'Leary S."/>
            <person name="Ortiz-Castellanos L."/>
            <person name="Poulter R."/>
            <person name="Rodriguez-Romero J."/>
            <person name="Ruiz-Herrera J."/>
            <person name="Shen Y.-Q."/>
            <person name="Zeng Q."/>
            <person name="Galagan J."/>
            <person name="Birren B.W."/>
            <person name="Cuomo C.A."/>
            <person name="Wickes B.L."/>
        </authorList>
    </citation>
    <scope>NUCLEOTIDE SEQUENCE [LARGE SCALE GENOMIC DNA]</scope>
    <source>
        <strain evidence="10">RA 99-880 / ATCC MYA-4621 / FGSC 9543 / NRRL 43880</strain>
    </source>
</reference>
<proteinExistence type="predicted"/>
<dbReference type="SUPFAM" id="SSF56672">
    <property type="entry name" value="DNA/RNA polymerases"/>
    <property type="match status" value="1"/>
</dbReference>
<evidence type="ECO:0000313" key="9">
    <source>
        <dbReference type="EMBL" id="EIE86573.1"/>
    </source>
</evidence>
<evidence type="ECO:0000256" key="5">
    <source>
        <dbReference type="ARBA" id="ARBA00023268"/>
    </source>
</evidence>
<dbReference type="GO" id="GO:0004519">
    <property type="term" value="F:endonuclease activity"/>
    <property type="evidence" value="ECO:0007669"/>
    <property type="project" value="UniProtKB-KW"/>
</dbReference>
<evidence type="ECO:0000259" key="8">
    <source>
        <dbReference type="PROSITE" id="PS50994"/>
    </source>
</evidence>
<dbReference type="Gene3D" id="1.10.340.70">
    <property type="match status" value="1"/>
</dbReference>
<evidence type="ECO:0000313" key="10">
    <source>
        <dbReference type="Proteomes" id="UP000009138"/>
    </source>
</evidence>
<feature type="domain" description="Reverse transcriptase" evidence="7">
    <location>
        <begin position="739"/>
        <end position="929"/>
    </location>
</feature>
<dbReference type="InterPro" id="IPR005162">
    <property type="entry name" value="Retrotrans_gag_dom"/>
</dbReference>
<dbReference type="Gene3D" id="2.40.70.10">
    <property type="entry name" value="Acid Proteases"/>
    <property type="match status" value="1"/>
</dbReference>
<dbReference type="Proteomes" id="UP000009138">
    <property type="component" value="Unassembled WGS sequence"/>
</dbReference>
<keyword evidence="5" id="KW-0511">Multifunctional enzyme</keyword>
<dbReference type="InterPro" id="IPR001584">
    <property type="entry name" value="Integrase_cat-core"/>
</dbReference>
<keyword evidence="1" id="KW-0808">Transferase</keyword>
<feature type="compositionally biased region" description="Polar residues" evidence="6">
    <location>
        <begin position="1"/>
        <end position="37"/>
    </location>
</feature>
<keyword evidence="2" id="KW-0548">Nucleotidyltransferase</keyword>
<dbReference type="InterPro" id="IPR036397">
    <property type="entry name" value="RNaseH_sf"/>
</dbReference>
<feature type="compositionally biased region" description="Basic and acidic residues" evidence="6">
    <location>
        <begin position="38"/>
        <end position="47"/>
    </location>
</feature>
<dbReference type="Gene3D" id="3.30.70.270">
    <property type="match status" value="2"/>
</dbReference>
<dbReference type="Pfam" id="PF17921">
    <property type="entry name" value="Integrase_H2C2"/>
    <property type="match status" value="1"/>
</dbReference>
<dbReference type="GO" id="GO:0015074">
    <property type="term" value="P:DNA integration"/>
    <property type="evidence" value="ECO:0007669"/>
    <property type="project" value="InterPro"/>
</dbReference>
<feature type="region of interest" description="Disordered" evidence="6">
    <location>
        <begin position="445"/>
        <end position="476"/>
    </location>
</feature>
<dbReference type="PANTHER" id="PTHR37984">
    <property type="entry name" value="PROTEIN CBG26694"/>
    <property type="match status" value="1"/>
</dbReference>
<keyword evidence="4" id="KW-0378">Hydrolase</keyword>
<evidence type="ECO:0000256" key="1">
    <source>
        <dbReference type="ARBA" id="ARBA00022679"/>
    </source>
</evidence>
<evidence type="ECO:0000259" key="7">
    <source>
        <dbReference type="PROSITE" id="PS50878"/>
    </source>
</evidence>
<dbReference type="CDD" id="cd01647">
    <property type="entry name" value="RT_LTR"/>
    <property type="match status" value="1"/>
</dbReference>
<gene>
    <name evidence="9" type="ORF">RO3G_11284</name>
</gene>